<evidence type="ECO:0000313" key="1">
    <source>
        <dbReference type="EMBL" id="CAF1389881.1"/>
    </source>
</evidence>
<feature type="non-terminal residue" evidence="2">
    <location>
        <position position="252"/>
    </location>
</feature>
<sequence>MYKTFTSYKKHIHRHHENLLHPVCQQQENTVINDMNTLAIQQPDATVIYPDTADNNHDNVIYADFDDDLDNQWNTLTTNISSKDEKINLLTVQQQFIRFLLEMREKHILPQTVIQFITTHIINLLDSVVELVEEQAKQENMTQQQSTTTISVDGMRKTVKQIEQSIILSTRNEYQFIQSCQKFFNYSPPIENVLSSNHLKKEYSYHIPIRNTLEKILQKDEMIPLLIDNIQHQTSITHNDPDLMFSRRDGVK</sequence>
<accession>A0A816C5P6</accession>
<evidence type="ECO:0000313" key="3">
    <source>
        <dbReference type="Proteomes" id="UP000663870"/>
    </source>
</evidence>
<name>A0A816C5P6_9BILA</name>
<keyword evidence="3" id="KW-1185">Reference proteome</keyword>
<dbReference type="Proteomes" id="UP000663854">
    <property type="component" value="Unassembled WGS sequence"/>
</dbReference>
<gene>
    <name evidence="2" type="ORF">JXQ802_LOCUS50451</name>
    <name evidence="1" type="ORF">PYM288_LOCUS34282</name>
</gene>
<reference evidence="2" key="1">
    <citation type="submission" date="2021-02" db="EMBL/GenBank/DDBJ databases">
        <authorList>
            <person name="Nowell W R."/>
        </authorList>
    </citation>
    <scope>NUCLEOTIDE SEQUENCE</scope>
</reference>
<proteinExistence type="predicted"/>
<dbReference type="Proteomes" id="UP000663870">
    <property type="component" value="Unassembled WGS sequence"/>
</dbReference>
<dbReference type="EMBL" id="CAJNOL010006601">
    <property type="protein sequence ID" value="CAF1619799.1"/>
    <property type="molecule type" value="Genomic_DNA"/>
</dbReference>
<dbReference type="AlphaFoldDB" id="A0A816C5P6"/>
<protein>
    <submittedName>
        <fullName evidence="2">Uncharacterized protein</fullName>
    </submittedName>
</protein>
<dbReference type="EMBL" id="CAJNOH010005119">
    <property type="protein sequence ID" value="CAF1389881.1"/>
    <property type="molecule type" value="Genomic_DNA"/>
</dbReference>
<organism evidence="2 3">
    <name type="scientific">Rotaria sordida</name>
    <dbReference type="NCBI Taxonomy" id="392033"/>
    <lineage>
        <taxon>Eukaryota</taxon>
        <taxon>Metazoa</taxon>
        <taxon>Spiralia</taxon>
        <taxon>Gnathifera</taxon>
        <taxon>Rotifera</taxon>
        <taxon>Eurotatoria</taxon>
        <taxon>Bdelloidea</taxon>
        <taxon>Philodinida</taxon>
        <taxon>Philodinidae</taxon>
        <taxon>Rotaria</taxon>
    </lineage>
</organism>
<comment type="caution">
    <text evidence="2">The sequence shown here is derived from an EMBL/GenBank/DDBJ whole genome shotgun (WGS) entry which is preliminary data.</text>
</comment>
<evidence type="ECO:0000313" key="2">
    <source>
        <dbReference type="EMBL" id="CAF1619799.1"/>
    </source>
</evidence>